<protein>
    <recommendedName>
        <fullName evidence="2">Polymerase beta nucleotidyltransferase domain-containing protein</fullName>
    </recommendedName>
</protein>
<evidence type="ECO:0000313" key="3">
    <source>
        <dbReference type="EMBL" id="PZV37136.1"/>
    </source>
</evidence>
<evidence type="ECO:0000256" key="1">
    <source>
        <dbReference type="SAM" id="MobiDB-lite"/>
    </source>
</evidence>
<dbReference type="EMBL" id="MZXV01000037">
    <property type="protein sequence ID" value="PZV37136.1"/>
    <property type="molecule type" value="Genomic_DNA"/>
</dbReference>
<dbReference type="GO" id="GO:0016779">
    <property type="term" value="F:nucleotidyltransferase activity"/>
    <property type="evidence" value="ECO:0007669"/>
    <property type="project" value="InterPro"/>
</dbReference>
<dbReference type="Pfam" id="PF18765">
    <property type="entry name" value="Polbeta"/>
    <property type="match status" value="1"/>
</dbReference>
<gene>
    <name evidence="3" type="ORF">B5V02_18210</name>
</gene>
<feature type="domain" description="Polymerase beta nucleotidyltransferase" evidence="2">
    <location>
        <begin position="13"/>
        <end position="51"/>
    </location>
</feature>
<feature type="region of interest" description="Disordered" evidence="1">
    <location>
        <begin position="106"/>
        <end position="128"/>
    </location>
</feature>
<evidence type="ECO:0000259" key="2">
    <source>
        <dbReference type="Pfam" id="PF18765"/>
    </source>
</evidence>
<dbReference type="Gene3D" id="3.30.460.10">
    <property type="entry name" value="Beta Polymerase, domain 2"/>
    <property type="match status" value="1"/>
</dbReference>
<name>A0A2W7E199_9HYPH</name>
<evidence type="ECO:0000313" key="4">
    <source>
        <dbReference type="Proteomes" id="UP000248616"/>
    </source>
</evidence>
<dbReference type="InterPro" id="IPR041633">
    <property type="entry name" value="Polbeta"/>
</dbReference>
<sequence>MTRSPRFGRTYSRAWIYGSVARGEDHPASDLDIAVVSSSEELESALQQIREALRIHGEELGFNPSVAGLTPEDVARLSSTGDPWWKGVKADALAVFGSRPDELAAKTRQKAALEPGSTVPTAPRRARR</sequence>
<dbReference type="OrthoDB" id="559450at2"/>
<dbReference type="InterPro" id="IPR043519">
    <property type="entry name" value="NT_sf"/>
</dbReference>
<dbReference type="CDD" id="cd05403">
    <property type="entry name" value="NT_KNTase_like"/>
    <property type="match status" value="1"/>
</dbReference>
<organism evidence="3 4">
    <name type="scientific">Mesorhizobium kowhaii</name>
    <dbReference type="NCBI Taxonomy" id="1300272"/>
    <lineage>
        <taxon>Bacteria</taxon>
        <taxon>Pseudomonadati</taxon>
        <taxon>Pseudomonadota</taxon>
        <taxon>Alphaproteobacteria</taxon>
        <taxon>Hyphomicrobiales</taxon>
        <taxon>Phyllobacteriaceae</taxon>
        <taxon>Mesorhizobium</taxon>
    </lineage>
</organism>
<proteinExistence type="predicted"/>
<reference evidence="4" key="1">
    <citation type="submission" date="2017-03" db="EMBL/GenBank/DDBJ databases">
        <authorList>
            <person name="Safronova V.I."/>
            <person name="Sazanova A.L."/>
            <person name="Chirak E.R."/>
        </authorList>
    </citation>
    <scope>NUCLEOTIDE SEQUENCE [LARGE SCALE GENOMIC DNA]</scope>
    <source>
        <strain evidence="4">Ach-343</strain>
    </source>
</reference>
<dbReference type="SUPFAM" id="SSF81301">
    <property type="entry name" value="Nucleotidyltransferase"/>
    <property type="match status" value="1"/>
</dbReference>
<dbReference type="AlphaFoldDB" id="A0A2W7E199"/>
<dbReference type="Proteomes" id="UP000248616">
    <property type="component" value="Unassembled WGS sequence"/>
</dbReference>
<accession>A0A2W7E199</accession>
<comment type="caution">
    <text evidence="3">The sequence shown here is derived from an EMBL/GenBank/DDBJ whole genome shotgun (WGS) entry which is preliminary data.</text>
</comment>
<keyword evidence="4" id="KW-1185">Reference proteome</keyword>